<dbReference type="Proteomes" id="UP000887565">
    <property type="component" value="Unplaced"/>
</dbReference>
<reference evidence="3" key="1">
    <citation type="submission" date="2022-11" db="UniProtKB">
        <authorList>
            <consortium name="WormBaseParasite"/>
        </authorList>
    </citation>
    <scope>IDENTIFICATION</scope>
</reference>
<sequence>MSCSSTYLTTPSGTGTTKEAGSSRGSELFDGPTNVTRARSCRMTEAWEEAWVLQMKCVCDHTTFLPFWFNGSPDTATIVEETSD</sequence>
<proteinExistence type="predicted"/>
<dbReference type="AlphaFoldDB" id="A0A915L6S8"/>
<name>A0A915L6S8_ROMCU</name>
<feature type="region of interest" description="Disordered" evidence="1">
    <location>
        <begin position="1"/>
        <end position="33"/>
    </location>
</feature>
<keyword evidence="2" id="KW-1185">Reference proteome</keyword>
<dbReference type="WBParaSite" id="nRc.2.0.1.t45445-RA">
    <property type="protein sequence ID" value="nRc.2.0.1.t45445-RA"/>
    <property type="gene ID" value="nRc.2.0.1.g45445"/>
</dbReference>
<protein>
    <submittedName>
        <fullName evidence="3">Uncharacterized protein</fullName>
    </submittedName>
</protein>
<organism evidence="2 3">
    <name type="scientific">Romanomermis culicivorax</name>
    <name type="common">Nematode worm</name>
    <dbReference type="NCBI Taxonomy" id="13658"/>
    <lineage>
        <taxon>Eukaryota</taxon>
        <taxon>Metazoa</taxon>
        <taxon>Ecdysozoa</taxon>
        <taxon>Nematoda</taxon>
        <taxon>Enoplea</taxon>
        <taxon>Dorylaimia</taxon>
        <taxon>Mermithida</taxon>
        <taxon>Mermithoidea</taxon>
        <taxon>Mermithidae</taxon>
        <taxon>Romanomermis</taxon>
    </lineage>
</organism>
<accession>A0A915L6S8</accession>
<evidence type="ECO:0000256" key="1">
    <source>
        <dbReference type="SAM" id="MobiDB-lite"/>
    </source>
</evidence>
<evidence type="ECO:0000313" key="3">
    <source>
        <dbReference type="WBParaSite" id="nRc.2.0.1.t45445-RA"/>
    </source>
</evidence>
<evidence type="ECO:0000313" key="2">
    <source>
        <dbReference type="Proteomes" id="UP000887565"/>
    </source>
</evidence>
<feature type="compositionally biased region" description="Low complexity" evidence="1">
    <location>
        <begin position="1"/>
        <end position="17"/>
    </location>
</feature>